<feature type="transmembrane region" description="Helical" evidence="1">
    <location>
        <begin position="42"/>
        <end position="66"/>
    </location>
</feature>
<feature type="transmembrane region" description="Helical" evidence="1">
    <location>
        <begin position="78"/>
        <end position="99"/>
    </location>
</feature>
<dbReference type="Proteomes" id="UP001320148">
    <property type="component" value="Chromosome"/>
</dbReference>
<keyword evidence="3" id="KW-1185">Reference proteome</keyword>
<gene>
    <name evidence="2" type="ORF">DSLASN_26000</name>
</gene>
<accession>A0ABM7PHA6</accession>
<evidence type="ECO:0000313" key="3">
    <source>
        <dbReference type="Proteomes" id="UP001320148"/>
    </source>
</evidence>
<protein>
    <submittedName>
        <fullName evidence="2">Uncharacterized protein</fullName>
    </submittedName>
</protein>
<feature type="transmembrane region" description="Helical" evidence="1">
    <location>
        <begin position="12"/>
        <end position="36"/>
    </location>
</feature>
<keyword evidence="1" id="KW-1133">Transmembrane helix</keyword>
<evidence type="ECO:0000313" key="2">
    <source>
        <dbReference type="EMBL" id="BCS96968.1"/>
    </source>
</evidence>
<organism evidence="2 3">
    <name type="scientific">Desulfoluna limicola</name>
    <dbReference type="NCBI Taxonomy" id="2810562"/>
    <lineage>
        <taxon>Bacteria</taxon>
        <taxon>Pseudomonadati</taxon>
        <taxon>Thermodesulfobacteriota</taxon>
        <taxon>Desulfobacteria</taxon>
        <taxon>Desulfobacterales</taxon>
        <taxon>Desulfolunaceae</taxon>
        <taxon>Desulfoluna</taxon>
    </lineage>
</organism>
<dbReference type="RefSeq" id="WP_236888402.1">
    <property type="nucleotide sequence ID" value="NZ_AP024488.1"/>
</dbReference>
<proteinExistence type="predicted"/>
<feature type="transmembrane region" description="Helical" evidence="1">
    <location>
        <begin position="124"/>
        <end position="144"/>
    </location>
</feature>
<name>A0ABM7PHA6_9BACT</name>
<evidence type="ECO:0000256" key="1">
    <source>
        <dbReference type="SAM" id="Phobius"/>
    </source>
</evidence>
<keyword evidence="1" id="KW-0472">Membrane</keyword>
<reference evidence="2 3" key="1">
    <citation type="submission" date="2021-02" db="EMBL/GenBank/DDBJ databases">
        <title>Complete genome of Desulfoluna sp. strain ASN36.</title>
        <authorList>
            <person name="Takahashi A."/>
            <person name="Kojima H."/>
            <person name="Fukui M."/>
        </authorList>
    </citation>
    <scope>NUCLEOTIDE SEQUENCE [LARGE SCALE GENOMIC DNA]</scope>
    <source>
        <strain evidence="2 3">ASN36</strain>
    </source>
</reference>
<keyword evidence="1" id="KW-0812">Transmembrane</keyword>
<dbReference type="EMBL" id="AP024488">
    <property type="protein sequence ID" value="BCS96968.1"/>
    <property type="molecule type" value="Genomic_DNA"/>
</dbReference>
<sequence length="166" mass="19337">MNTIIPRIKREIIESIPTVMFFFIVFQLLAFTRALILKEYGIQVSTFVNATVGALIVGKVVLFADLLPLMNRFPNKPLLYNIVWKTCIYMVAAILVRYVENLIPLILKYKTLAAANRHLLDEAVWPYFWLLQLWLTVCFLMYCTTRELIRILGREQVRTMFFGPAS</sequence>